<accession>A0A8H3W7N5</accession>
<keyword evidence="3" id="KW-1185">Reference proteome</keyword>
<organism evidence="2 3">
    <name type="scientific">Colletotrichum asianum</name>
    <dbReference type="NCBI Taxonomy" id="702518"/>
    <lineage>
        <taxon>Eukaryota</taxon>
        <taxon>Fungi</taxon>
        <taxon>Dikarya</taxon>
        <taxon>Ascomycota</taxon>
        <taxon>Pezizomycotina</taxon>
        <taxon>Sordariomycetes</taxon>
        <taxon>Hypocreomycetidae</taxon>
        <taxon>Glomerellales</taxon>
        <taxon>Glomerellaceae</taxon>
        <taxon>Colletotrichum</taxon>
        <taxon>Colletotrichum gloeosporioides species complex</taxon>
    </lineage>
</organism>
<dbReference type="Proteomes" id="UP000434172">
    <property type="component" value="Unassembled WGS sequence"/>
</dbReference>
<name>A0A8H3W7N5_9PEZI</name>
<feature type="region of interest" description="Disordered" evidence="1">
    <location>
        <begin position="42"/>
        <end position="108"/>
    </location>
</feature>
<protein>
    <submittedName>
        <fullName evidence="2">Uncharacterized protein</fullName>
    </submittedName>
</protein>
<sequence>MVLKKQRRGETASTALLRTGAGLPSAIALTCCLRYLTSMHGSVREPSPGWPSRREREKESECLLSHSHRTNRETSTAVSMDQSSWGDRRPGCLNPAQGKVLIPHKLDG</sequence>
<feature type="compositionally biased region" description="Basic and acidic residues" evidence="1">
    <location>
        <begin position="52"/>
        <end position="61"/>
    </location>
</feature>
<feature type="compositionally biased region" description="Polar residues" evidence="1">
    <location>
        <begin position="73"/>
        <end position="85"/>
    </location>
</feature>
<evidence type="ECO:0000256" key="1">
    <source>
        <dbReference type="SAM" id="MobiDB-lite"/>
    </source>
</evidence>
<dbReference type="EMBL" id="WOWK01000080">
    <property type="protein sequence ID" value="KAF0320661.1"/>
    <property type="molecule type" value="Genomic_DNA"/>
</dbReference>
<evidence type="ECO:0000313" key="3">
    <source>
        <dbReference type="Proteomes" id="UP000434172"/>
    </source>
</evidence>
<comment type="caution">
    <text evidence="2">The sequence shown here is derived from an EMBL/GenBank/DDBJ whole genome shotgun (WGS) entry which is preliminary data.</text>
</comment>
<dbReference type="AlphaFoldDB" id="A0A8H3W7N5"/>
<gene>
    <name evidence="2" type="ORF">GQ607_012058</name>
</gene>
<reference evidence="2 3" key="1">
    <citation type="submission" date="2019-12" db="EMBL/GenBank/DDBJ databases">
        <title>A genome sequence resource for the geographically widespread anthracnose pathogen Colletotrichum asianum.</title>
        <authorList>
            <person name="Meng Y."/>
        </authorList>
    </citation>
    <scope>NUCLEOTIDE SEQUENCE [LARGE SCALE GENOMIC DNA]</scope>
    <source>
        <strain evidence="2 3">ICMP 18580</strain>
    </source>
</reference>
<evidence type="ECO:0000313" key="2">
    <source>
        <dbReference type="EMBL" id="KAF0320661.1"/>
    </source>
</evidence>
<proteinExistence type="predicted"/>